<dbReference type="EMBL" id="CP002048">
    <property type="protein sequence ID" value="ADI01526.1"/>
    <property type="molecule type" value="Genomic_DNA"/>
</dbReference>
<proteinExistence type="predicted"/>
<accession>D7CLE1</accession>
<keyword evidence="2" id="KW-1185">Reference proteome</keyword>
<reference evidence="2" key="1">
    <citation type="journal article" date="2010" name="Stand. Genomic Sci.">
        <title>Complete genome sequence of Syntrophothermus lipocalidus type strain (TGB-C1T).</title>
        <authorList>
            <consortium name="US DOE Joint Genome Institute (JGI-PGF)"/>
            <person name="Djao O."/>
            <person name="Zhang X."/>
            <person name="Lucas S."/>
            <person name="Lapidus A."/>
            <person name="Glavina Del Rio T."/>
            <person name="Nolan M."/>
            <person name="Tice H."/>
            <person name="Cheng J."/>
            <person name="Han C."/>
            <person name="Tapia R."/>
            <person name="Goodwin L."/>
            <person name="Pitluck S."/>
            <person name="Liolios K."/>
            <person name="Ivanova N."/>
            <person name="Mavromatis K."/>
            <person name="Mikhailova N."/>
            <person name="Ovchinnikova G."/>
            <person name="Pati A."/>
            <person name="Brambilla E."/>
            <person name="Chen A."/>
            <person name="Palaniappan K."/>
            <person name="Land M."/>
            <person name="Hauser L."/>
            <person name="Chang Y."/>
            <person name="Jeffries C."/>
            <person name="Rohde M."/>
            <person name="Sikorski J."/>
            <person name="Spring S."/>
            <person name="Goker M."/>
            <person name="Detter J."/>
            <person name="Woyke T."/>
            <person name="Bristow J."/>
            <person name="Eisen J."/>
            <person name="Markowitz V."/>
            <person name="Hugenholtz P."/>
            <person name="Kyrpides N."/>
            <person name="Klenk H."/>
        </authorList>
    </citation>
    <scope>NUCLEOTIDE SEQUENCE [LARGE SCALE GENOMIC DNA]</scope>
    <source>
        <strain evidence="2">DSM 12680 / TGB-C1</strain>
    </source>
</reference>
<dbReference type="HOGENOM" id="CLU_1864151_0_0_9"/>
<reference evidence="1 2" key="2">
    <citation type="journal article" date="2010" name="Stand. Genomic Sci.">
        <title>Complete genome sequence of Syntrophothermus lipocalidus type strain (TGB-C1).</title>
        <authorList>
            <person name="Djao O.D."/>
            <person name="Zhang X."/>
            <person name="Lucas S."/>
            <person name="Lapidus A."/>
            <person name="Del Rio T.G."/>
            <person name="Nolan M."/>
            <person name="Tice H."/>
            <person name="Cheng J.F."/>
            <person name="Han C."/>
            <person name="Tapia R."/>
            <person name="Goodwin L."/>
            <person name="Pitluck S."/>
            <person name="Liolios K."/>
            <person name="Ivanova N."/>
            <person name="Mavromatis K."/>
            <person name="Mikhailova N."/>
            <person name="Ovchinnikova G."/>
            <person name="Pati A."/>
            <person name="Brambilla E."/>
            <person name="Chen A."/>
            <person name="Palaniappan K."/>
            <person name="Land M."/>
            <person name="Hauser L."/>
            <person name="Chang Y.J."/>
            <person name="Jeffries C.D."/>
            <person name="Rohde M."/>
            <person name="Sikorski J."/>
            <person name="Spring S."/>
            <person name="Goker M."/>
            <person name="Detter J.C."/>
            <person name="Woyke T."/>
            <person name="Bristow J."/>
            <person name="Eisen J.A."/>
            <person name="Markowitz V."/>
            <person name="Hugenholtz P."/>
            <person name="Kyrpides N.C."/>
            <person name="Klenk H.P."/>
        </authorList>
    </citation>
    <scope>NUCLEOTIDE SEQUENCE [LARGE SCALE GENOMIC DNA]</scope>
    <source>
        <strain evidence="2">DSM 12680 / TGB-C1</strain>
    </source>
</reference>
<evidence type="ECO:0000313" key="1">
    <source>
        <dbReference type="EMBL" id="ADI01526.1"/>
    </source>
</evidence>
<name>D7CLE1_SYNLT</name>
<dbReference type="Proteomes" id="UP000000378">
    <property type="component" value="Chromosome"/>
</dbReference>
<evidence type="ECO:0000313" key="2">
    <source>
        <dbReference type="Proteomes" id="UP000000378"/>
    </source>
</evidence>
<dbReference type="STRING" id="643648.Slip_0746"/>
<dbReference type="AlphaFoldDB" id="D7CLE1"/>
<dbReference type="KEGG" id="slp:Slip_0746"/>
<gene>
    <name evidence="1" type="ordered locus">Slip_0746</name>
</gene>
<protein>
    <submittedName>
        <fullName evidence="1">Uncharacterized protein</fullName>
    </submittedName>
</protein>
<sequence length="137" mass="15885">MLVKGRDKRPTTMTDDNSVETVMARQKEINRLRLTLQEFGLDYDVLIKESPQNWAVLEAVKEAAFRLSEQIQLLSTVLISDVSQFESWLAQRVDLPLPYVRRHGHYLVAISLIVAHDLRHLLPYILPVKRRNTYGCN</sequence>
<organism evidence="1 2">
    <name type="scientific">Syntrophothermus lipocalidus (strain DSM 12680 / TGB-C1)</name>
    <dbReference type="NCBI Taxonomy" id="643648"/>
    <lineage>
        <taxon>Bacteria</taxon>
        <taxon>Bacillati</taxon>
        <taxon>Bacillota</taxon>
        <taxon>Clostridia</taxon>
        <taxon>Eubacteriales</taxon>
        <taxon>Syntrophomonadaceae</taxon>
        <taxon>Syntrophothermus</taxon>
    </lineage>
</organism>